<gene>
    <name evidence="2" type="ORF">SAE02_51310</name>
</gene>
<sequence>MATENDKSPSPADAPGGGSEDFIPGPDSGLRNPPSAIERGLKEAADVMHEPSKPEAEIRGISGEKPR</sequence>
<proteinExistence type="predicted"/>
<evidence type="ECO:0000313" key="3">
    <source>
        <dbReference type="Proteomes" id="UP000321523"/>
    </source>
</evidence>
<evidence type="ECO:0000313" key="2">
    <source>
        <dbReference type="EMBL" id="GEO40983.1"/>
    </source>
</evidence>
<evidence type="ECO:0000256" key="1">
    <source>
        <dbReference type="SAM" id="MobiDB-lite"/>
    </source>
</evidence>
<keyword evidence="3" id="KW-1185">Reference proteome</keyword>
<dbReference type="EMBL" id="BJYZ01000025">
    <property type="protein sequence ID" value="GEO40983.1"/>
    <property type="molecule type" value="Genomic_DNA"/>
</dbReference>
<name>A0A512DWY5_9PROT</name>
<dbReference type="Proteomes" id="UP000321523">
    <property type="component" value="Unassembled WGS sequence"/>
</dbReference>
<feature type="region of interest" description="Disordered" evidence="1">
    <location>
        <begin position="1"/>
        <end position="67"/>
    </location>
</feature>
<dbReference type="RefSeq" id="WP_044432124.1">
    <property type="nucleotide sequence ID" value="NZ_BJYZ01000025.1"/>
</dbReference>
<comment type="caution">
    <text evidence="2">The sequence shown here is derived from an EMBL/GenBank/DDBJ whole genome shotgun (WGS) entry which is preliminary data.</text>
</comment>
<reference evidence="2 3" key="1">
    <citation type="submission" date="2019-07" db="EMBL/GenBank/DDBJ databases">
        <title>Whole genome shotgun sequence of Skermanella aerolata NBRC 106429.</title>
        <authorList>
            <person name="Hosoyama A."/>
            <person name="Uohara A."/>
            <person name="Ohji S."/>
            <person name="Ichikawa N."/>
        </authorList>
    </citation>
    <scope>NUCLEOTIDE SEQUENCE [LARGE SCALE GENOMIC DNA]</scope>
    <source>
        <strain evidence="2 3">NBRC 106429</strain>
    </source>
</reference>
<organism evidence="2 3">
    <name type="scientific">Skermanella aerolata</name>
    <dbReference type="NCBI Taxonomy" id="393310"/>
    <lineage>
        <taxon>Bacteria</taxon>
        <taxon>Pseudomonadati</taxon>
        <taxon>Pseudomonadota</taxon>
        <taxon>Alphaproteobacteria</taxon>
        <taxon>Rhodospirillales</taxon>
        <taxon>Azospirillaceae</taxon>
        <taxon>Skermanella</taxon>
    </lineage>
</organism>
<protein>
    <submittedName>
        <fullName evidence="2">Uncharacterized protein</fullName>
    </submittedName>
</protein>
<accession>A0A512DWY5</accession>
<feature type="compositionally biased region" description="Basic and acidic residues" evidence="1">
    <location>
        <begin position="39"/>
        <end position="67"/>
    </location>
</feature>
<dbReference type="AlphaFoldDB" id="A0A512DWY5"/>